<gene>
    <name evidence="5" type="ORF">HG263_00495</name>
</gene>
<keyword evidence="6" id="KW-1185">Reference proteome</keyword>
<evidence type="ECO:0000256" key="3">
    <source>
        <dbReference type="ARBA" id="ARBA00022840"/>
    </source>
</evidence>
<dbReference type="InterPro" id="IPR052708">
    <property type="entry name" value="PxpC"/>
</dbReference>
<keyword evidence="3" id="KW-0067">ATP-binding</keyword>
<dbReference type="PANTHER" id="PTHR43309:SF3">
    <property type="entry name" value="5-OXOPROLINASE SUBUNIT C"/>
    <property type="match status" value="1"/>
</dbReference>
<organism evidence="5 6">
    <name type="scientific">Pseudoalteromonas caenipelagi</name>
    <dbReference type="NCBI Taxonomy" id="2726988"/>
    <lineage>
        <taxon>Bacteria</taxon>
        <taxon>Pseudomonadati</taxon>
        <taxon>Pseudomonadota</taxon>
        <taxon>Gammaproteobacteria</taxon>
        <taxon>Alteromonadales</taxon>
        <taxon>Pseudoalteromonadaceae</taxon>
        <taxon>Pseudoalteromonas</taxon>
    </lineage>
</organism>
<keyword evidence="5" id="KW-0808">Transferase</keyword>
<keyword evidence="1" id="KW-0547">Nucleotide-binding</keyword>
<dbReference type="SMART" id="SM00797">
    <property type="entry name" value="AHS2"/>
    <property type="match status" value="1"/>
</dbReference>
<accession>A0A849V7W9</accession>
<evidence type="ECO:0000256" key="2">
    <source>
        <dbReference type="ARBA" id="ARBA00022801"/>
    </source>
</evidence>
<dbReference type="Proteomes" id="UP000586305">
    <property type="component" value="Unassembled WGS sequence"/>
</dbReference>
<dbReference type="GO" id="GO:0016787">
    <property type="term" value="F:hydrolase activity"/>
    <property type="evidence" value="ECO:0007669"/>
    <property type="project" value="UniProtKB-KW"/>
</dbReference>
<comment type="caution">
    <text evidence="5">The sequence shown here is derived from an EMBL/GenBank/DDBJ whole genome shotgun (WGS) entry which is preliminary data.</text>
</comment>
<feature type="domain" description="Carboxyltransferase" evidence="4">
    <location>
        <begin position="23"/>
        <end position="296"/>
    </location>
</feature>
<evidence type="ECO:0000259" key="4">
    <source>
        <dbReference type="SMART" id="SM00797"/>
    </source>
</evidence>
<dbReference type="AlphaFoldDB" id="A0A849V7W9"/>
<evidence type="ECO:0000313" key="5">
    <source>
        <dbReference type="EMBL" id="NOU49028.1"/>
    </source>
</evidence>
<sequence>MLRVIKQGVMASIQDIGRFGYRHYGVCRSGALDPFAVCLANMLLDNPPHQAVIEITIGLAEFEFAQPCNFALTGGCLNAKLADRPIYPGWRYYAHAGDKLTFATSASAQRAYFTVQGGFALEPTLSSYSTDLQAGFGGHQGRALQTDDCLNYQKSSTELAPLGVKQPEYKKQVRVLKGPHCDKLPAGSFEQLINAPWTVSEVSNRMGSRFSSASLLSHNVAIATQAVHPGVIQVPPSGEPIVLLNDCQTTGGYPIVATVIDADLRMFSQLGANQQCNFVECDLTQARKASDKLSAHLAQFNLAKNNN</sequence>
<proteinExistence type="predicted"/>
<keyword evidence="2" id="KW-0378">Hydrolase</keyword>
<dbReference type="EMBL" id="JABBPG010000001">
    <property type="protein sequence ID" value="NOU49028.1"/>
    <property type="molecule type" value="Genomic_DNA"/>
</dbReference>
<dbReference type="RefSeq" id="WP_171624133.1">
    <property type="nucleotide sequence ID" value="NZ_JABBPG010000001.1"/>
</dbReference>
<dbReference type="GO" id="GO:0016740">
    <property type="term" value="F:transferase activity"/>
    <property type="evidence" value="ECO:0007669"/>
    <property type="project" value="UniProtKB-KW"/>
</dbReference>
<dbReference type="InterPro" id="IPR029000">
    <property type="entry name" value="Cyclophilin-like_dom_sf"/>
</dbReference>
<reference evidence="5 6" key="1">
    <citation type="submission" date="2020-04" db="EMBL/GenBank/DDBJ databases">
        <title>Pseudoalteromonas caenipelagi sp. nov., isolated from a tidal flat.</title>
        <authorList>
            <person name="Park S."/>
            <person name="Yoon J.-H."/>
        </authorList>
    </citation>
    <scope>NUCLEOTIDE SEQUENCE [LARGE SCALE GENOMIC DNA]</scope>
    <source>
        <strain evidence="5 6">JBTF-M23</strain>
    </source>
</reference>
<dbReference type="NCBIfam" id="TIGR00724">
    <property type="entry name" value="urea_amlyse_rel"/>
    <property type="match status" value="1"/>
</dbReference>
<evidence type="ECO:0000256" key="1">
    <source>
        <dbReference type="ARBA" id="ARBA00022741"/>
    </source>
</evidence>
<dbReference type="PANTHER" id="PTHR43309">
    <property type="entry name" value="5-OXOPROLINASE SUBUNIT C"/>
    <property type="match status" value="1"/>
</dbReference>
<dbReference type="Pfam" id="PF02626">
    <property type="entry name" value="CT_A_B"/>
    <property type="match status" value="1"/>
</dbReference>
<dbReference type="GO" id="GO:0005524">
    <property type="term" value="F:ATP binding"/>
    <property type="evidence" value="ECO:0007669"/>
    <property type="project" value="UniProtKB-KW"/>
</dbReference>
<protein>
    <submittedName>
        <fullName evidence="5">Biotin-dependent carboxyltransferase family protein</fullName>
    </submittedName>
</protein>
<evidence type="ECO:0000313" key="6">
    <source>
        <dbReference type="Proteomes" id="UP000586305"/>
    </source>
</evidence>
<name>A0A849V7W9_9GAMM</name>
<dbReference type="InterPro" id="IPR003778">
    <property type="entry name" value="CT_A_B"/>
</dbReference>
<dbReference type="Gene3D" id="2.40.100.10">
    <property type="entry name" value="Cyclophilin-like"/>
    <property type="match status" value="1"/>
</dbReference>
<dbReference type="SUPFAM" id="SSF50891">
    <property type="entry name" value="Cyclophilin-like"/>
    <property type="match status" value="1"/>
</dbReference>